<sequence length="139" mass="15009">MIINAGVPTRCSDEMKLSFRLPVPNPDGPVHPVSSVGWSRTSVTIRWKRQTGLVSGRTHQNHNTTIYPKEKQGGCASAANCGGGRRLRRTAAAAADRGGCCASAPDGGDARRPGRKCRATVSLEASRWRLRSRSRQRGN</sequence>
<reference evidence="1 2" key="1">
    <citation type="submission" date="2020-05" db="EMBL/GenBank/DDBJ databases">
        <title>WGS assembly of Panicum virgatum.</title>
        <authorList>
            <person name="Lovell J.T."/>
            <person name="Jenkins J."/>
            <person name="Shu S."/>
            <person name="Juenger T.E."/>
            <person name="Schmutz J."/>
        </authorList>
    </citation>
    <scope>NUCLEOTIDE SEQUENCE [LARGE SCALE GENOMIC DNA]</scope>
    <source>
        <strain evidence="1">AP13</strain>
        <strain evidence="2">cv. AP13</strain>
    </source>
</reference>
<dbReference type="EMBL" id="CM029054">
    <property type="protein sequence ID" value="KAG2541464.1"/>
    <property type="molecule type" value="Genomic_DNA"/>
</dbReference>
<dbReference type="EMBL" id="CM029054">
    <property type="protein sequence ID" value="KAG2541463.1"/>
    <property type="molecule type" value="Genomic_DNA"/>
</dbReference>
<comment type="caution">
    <text evidence="1">The sequence shown here is derived from an EMBL/GenBank/DDBJ whole genome shotgun (WGS) entry which is preliminary data.</text>
</comment>
<dbReference type="AlphaFoldDB" id="A0A8T0N2W0"/>
<proteinExistence type="predicted"/>
<dbReference type="Proteomes" id="UP000823388">
    <property type="component" value="Chromosome 9N"/>
</dbReference>
<organism evidence="1 2">
    <name type="scientific">Panicum virgatum</name>
    <name type="common">Blackwell switchgrass</name>
    <dbReference type="NCBI Taxonomy" id="38727"/>
    <lineage>
        <taxon>Eukaryota</taxon>
        <taxon>Viridiplantae</taxon>
        <taxon>Streptophyta</taxon>
        <taxon>Embryophyta</taxon>
        <taxon>Tracheophyta</taxon>
        <taxon>Spermatophyta</taxon>
        <taxon>Magnoliopsida</taxon>
        <taxon>Liliopsida</taxon>
        <taxon>Poales</taxon>
        <taxon>Poaceae</taxon>
        <taxon>PACMAD clade</taxon>
        <taxon>Panicoideae</taxon>
        <taxon>Panicodae</taxon>
        <taxon>Paniceae</taxon>
        <taxon>Panicinae</taxon>
        <taxon>Panicum</taxon>
        <taxon>Panicum sect. Hiantes</taxon>
    </lineage>
</organism>
<gene>
    <name evidence="1" type="ORF">PVAP13_9NG711414</name>
</gene>
<evidence type="ECO:0000313" key="2">
    <source>
        <dbReference type="Proteomes" id="UP000823388"/>
    </source>
</evidence>
<name>A0A8T0N2W0_PANVG</name>
<dbReference type="EMBL" id="CM029054">
    <property type="protein sequence ID" value="KAG2541465.1"/>
    <property type="molecule type" value="Genomic_DNA"/>
</dbReference>
<evidence type="ECO:0000313" key="1">
    <source>
        <dbReference type="EMBL" id="KAG2541464.1"/>
    </source>
</evidence>
<protein>
    <submittedName>
        <fullName evidence="1">Uncharacterized protein</fullName>
    </submittedName>
</protein>
<dbReference type="EMBL" id="CM029054">
    <property type="protein sequence ID" value="KAG2541462.1"/>
    <property type="molecule type" value="Genomic_DNA"/>
</dbReference>
<keyword evidence="2" id="KW-1185">Reference proteome</keyword>
<accession>A0A8T0N2W0</accession>